<keyword evidence="6" id="KW-1185">Reference proteome</keyword>
<name>A0A4V1EIK6_9BURK</name>
<dbReference type="Pfam" id="PF01047">
    <property type="entry name" value="MarR"/>
    <property type="match status" value="1"/>
</dbReference>
<dbReference type="SMART" id="SM00347">
    <property type="entry name" value="HTH_MARR"/>
    <property type="match status" value="1"/>
</dbReference>
<dbReference type="OrthoDB" id="117723at2"/>
<dbReference type="PANTHER" id="PTHR42756">
    <property type="entry name" value="TRANSCRIPTIONAL REGULATOR, MARR"/>
    <property type="match status" value="1"/>
</dbReference>
<dbReference type="InterPro" id="IPR036390">
    <property type="entry name" value="WH_DNA-bd_sf"/>
</dbReference>
<feature type="domain" description="HTH marR-type" evidence="4">
    <location>
        <begin position="20"/>
        <end position="156"/>
    </location>
</feature>
<evidence type="ECO:0000256" key="2">
    <source>
        <dbReference type="ARBA" id="ARBA00023125"/>
    </source>
</evidence>
<proteinExistence type="predicted"/>
<evidence type="ECO:0000313" key="5">
    <source>
        <dbReference type="EMBL" id="QCP54100.1"/>
    </source>
</evidence>
<keyword evidence="3" id="KW-0804">Transcription</keyword>
<dbReference type="PRINTS" id="PR00598">
    <property type="entry name" value="HTHMARR"/>
</dbReference>
<keyword evidence="2" id="KW-0238">DNA-binding</keyword>
<evidence type="ECO:0000256" key="3">
    <source>
        <dbReference type="ARBA" id="ARBA00023163"/>
    </source>
</evidence>
<dbReference type="GO" id="GO:0003677">
    <property type="term" value="F:DNA binding"/>
    <property type="evidence" value="ECO:0007669"/>
    <property type="project" value="UniProtKB-KW"/>
</dbReference>
<dbReference type="GO" id="GO:0003700">
    <property type="term" value="F:DNA-binding transcription factor activity"/>
    <property type="evidence" value="ECO:0007669"/>
    <property type="project" value="InterPro"/>
</dbReference>
<dbReference type="KEGG" id="tvl:FAZ95_34505"/>
<dbReference type="AlphaFoldDB" id="A0A4V1EIK6"/>
<evidence type="ECO:0000313" key="6">
    <source>
        <dbReference type="Proteomes" id="UP000298656"/>
    </source>
</evidence>
<keyword evidence="1" id="KW-0805">Transcription regulation</keyword>
<protein>
    <submittedName>
        <fullName evidence="5">MarR family transcriptional regulator</fullName>
    </submittedName>
</protein>
<dbReference type="InterPro" id="IPR036388">
    <property type="entry name" value="WH-like_DNA-bd_sf"/>
</dbReference>
<dbReference type="PANTHER" id="PTHR42756:SF1">
    <property type="entry name" value="TRANSCRIPTIONAL REPRESSOR OF EMRAB OPERON"/>
    <property type="match status" value="1"/>
</dbReference>
<dbReference type="InterPro" id="IPR000835">
    <property type="entry name" value="HTH_MarR-typ"/>
</dbReference>
<dbReference type="Gene3D" id="1.10.10.10">
    <property type="entry name" value="Winged helix-like DNA-binding domain superfamily/Winged helix DNA-binding domain"/>
    <property type="match status" value="1"/>
</dbReference>
<accession>A0A4V1EIK6</accession>
<reference evidence="5 6" key="1">
    <citation type="submission" date="2019-05" db="EMBL/GenBank/DDBJ databases">
        <title>Burkholderia sp. DHOD12, isolated from subtropical forest soil.</title>
        <authorList>
            <person name="Gao Z.-H."/>
            <person name="Qiu L.-H."/>
        </authorList>
    </citation>
    <scope>NUCLEOTIDE SEQUENCE [LARGE SCALE GENOMIC DNA]</scope>
    <source>
        <strain evidence="5 6">DHOD12</strain>
    </source>
</reference>
<dbReference type="PROSITE" id="PS50995">
    <property type="entry name" value="HTH_MARR_2"/>
    <property type="match status" value="1"/>
</dbReference>
<sequence length="157" mass="17364">MYMPSMLPSSGDDAGEQADQSELLDLVGYNIRRAYIVIQALFDKEMEKHELRQAEFSVLSVLKGNPGINQRALAEALAVAPPNLATLLDRLEARGLLTRQRSVDDKRVQHVELTTQGARLYGRALKSAANADSAAIEKLSDSERAQLKALLRKIFTE</sequence>
<evidence type="ECO:0000259" key="4">
    <source>
        <dbReference type="PROSITE" id="PS50995"/>
    </source>
</evidence>
<organism evidence="5 6">
    <name type="scientific">Trinickia violacea</name>
    <dbReference type="NCBI Taxonomy" id="2571746"/>
    <lineage>
        <taxon>Bacteria</taxon>
        <taxon>Pseudomonadati</taxon>
        <taxon>Pseudomonadota</taxon>
        <taxon>Betaproteobacteria</taxon>
        <taxon>Burkholderiales</taxon>
        <taxon>Burkholderiaceae</taxon>
        <taxon>Trinickia</taxon>
    </lineage>
</organism>
<evidence type="ECO:0000256" key="1">
    <source>
        <dbReference type="ARBA" id="ARBA00023015"/>
    </source>
</evidence>
<dbReference type="Proteomes" id="UP000298656">
    <property type="component" value="Chromosome 2"/>
</dbReference>
<dbReference type="EMBL" id="CP040078">
    <property type="protein sequence ID" value="QCP54100.1"/>
    <property type="molecule type" value="Genomic_DNA"/>
</dbReference>
<gene>
    <name evidence="5" type="ORF">FAZ95_34505</name>
</gene>
<dbReference type="SUPFAM" id="SSF46785">
    <property type="entry name" value="Winged helix' DNA-binding domain"/>
    <property type="match status" value="1"/>
</dbReference>